<proteinExistence type="predicted"/>
<organism evidence="2 3">
    <name type="scientific">Psychroflexus maritimus</name>
    <dbReference type="NCBI Taxonomy" id="2714865"/>
    <lineage>
        <taxon>Bacteria</taxon>
        <taxon>Pseudomonadati</taxon>
        <taxon>Bacteroidota</taxon>
        <taxon>Flavobacteriia</taxon>
        <taxon>Flavobacteriales</taxon>
        <taxon>Flavobacteriaceae</taxon>
        <taxon>Psychroflexus</taxon>
    </lineage>
</organism>
<dbReference type="SUPFAM" id="SSF52058">
    <property type="entry name" value="L domain-like"/>
    <property type="match status" value="1"/>
</dbReference>
<name>A0A967AEQ8_9FLAO</name>
<dbReference type="RefSeq" id="WP_166400455.1">
    <property type="nucleotide sequence ID" value="NZ_JAANAS010000055.1"/>
</dbReference>
<accession>A0A967AEQ8</accession>
<evidence type="ECO:0008006" key="4">
    <source>
        <dbReference type="Google" id="ProtNLM"/>
    </source>
</evidence>
<evidence type="ECO:0000313" key="3">
    <source>
        <dbReference type="Proteomes" id="UP000643701"/>
    </source>
</evidence>
<dbReference type="Proteomes" id="UP000643701">
    <property type="component" value="Unassembled WGS sequence"/>
</dbReference>
<dbReference type="InterPro" id="IPR032675">
    <property type="entry name" value="LRR_dom_sf"/>
</dbReference>
<comment type="caution">
    <text evidence="2">The sequence shown here is derived from an EMBL/GenBank/DDBJ whole genome shotgun (WGS) entry which is preliminary data.</text>
</comment>
<protein>
    <recommendedName>
        <fullName evidence="4">Leucine rich repeat-containing protein</fullName>
    </recommendedName>
</protein>
<sequence>MNIKNCIFLILYIFSNYAFGQPTPISGNLNGITKEALNTNPYLGVIIIDKNTDLNRAYILNEIKKDFRLYIELDSIPKEFNKFDFSNITGITIECSENLKDITNLKYFENLKKLSVNNFKGKYLSKENIPLRMLKFFSISNSPNLISLESIFHLENLERIILNDLPKFSEYTEDFKHLKKVDSLSLTKLNIEKIPDFFPTNLSFLYIQEPSPSRRKLKNIQNLKLYKNLKDLRLTGMDIDVGKPDLYNLRLENLFLELNYYTQKFDFIFSFGEIKNLRLETLHSYVYSKNDMCITKITNIYLESMINLNDINSFFECDENSIEKITVRHTGIKTLPDLSKLTNIPILLIEYNRQLMQSDTTISENWKIQKNGIYFNEKE</sequence>
<keyword evidence="1" id="KW-0732">Signal</keyword>
<dbReference type="EMBL" id="JAANAS010000055">
    <property type="protein sequence ID" value="NGZ90203.1"/>
    <property type="molecule type" value="Genomic_DNA"/>
</dbReference>
<keyword evidence="3" id="KW-1185">Reference proteome</keyword>
<dbReference type="Gene3D" id="3.80.10.10">
    <property type="entry name" value="Ribonuclease Inhibitor"/>
    <property type="match status" value="1"/>
</dbReference>
<dbReference type="AlphaFoldDB" id="A0A967AEQ8"/>
<evidence type="ECO:0000313" key="2">
    <source>
        <dbReference type="EMBL" id="NGZ90203.1"/>
    </source>
</evidence>
<evidence type="ECO:0000256" key="1">
    <source>
        <dbReference type="SAM" id="SignalP"/>
    </source>
</evidence>
<feature type="signal peptide" evidence="1">
    <location>
        <begin position="1"/>
        <end position="20"/>
    </location>
</feature>
<reference evidence="2" key="1">
    <citation type="submission" date="2020-03" db="EMBL/GenBank/DDBJ databases">
        <title>Psychroflexus Maritimus sp. nov., isolate from marine sediment.</title>
        <authorList>
            <person name="Zhong Y.-L."/>
        </authorList>
    </citation>
    <scope>NUCLEOTIDE SEQUENCE</scope>
    <source>
        <strain evidence="2">C1</strain>
    </source>
</reference>
<gene>
    <name evidence="2" type="ORF">G7034_08050</name>
</gene>
<feature type="chain" id="PRO_5037858417" description="Leucine rich repeat-containing protein" evidence="1">
    <location>
        <begin position="21"/>
        <end position="379"/>
    </location>
</feature>